<dbReference type="AlphaFoldDB" id="A0AAV5KF21"/>
<evidence type="ECO:0000313" key="1">
    <source>
        <dbReference type="EMBL" id="GKV23183.1"/>
    </source>
</evidence>
<dbReference type="EMBL" id="BPVZ01000062">
    <property type="protein sequence ID" value="GKV23183.1"/>
    <property type="molecule type" value="Genomic_DNA"/>
</dbReference>
<dbReference type="Proteomes" id="UP001054252">
    <property type="component" value="Unassembled WGS sequence"/>
</dbReference>
<protein>
    <submittedName>
        <fullName evidence="1">Uncharacterized protein</fullName>
    </submittedName>
</protein>
<evidence type="ECO:0000313" key="2">
    <source>
        <dbReference type="Proteomes" id="UP001054252"/>
    </source>
</evidence>
<gene>
    <name evidence="1" type="ORF">SLEP1_g32944</name>
</gene>
<keyword evidence="2" id="KW-1185">Reference proteome</keyword>
<comment type="caution">
    <text evidence="1">The sequence shown here is derived from an EMBL/GenBank/DDBJ whole genome shotgun (WGS) entry which is preliminary data.</text>
</comment>
<sequence>MTAIPQPAASPAGFGVGQGQQTVLQQNSTRLVNLARLLTYLMQPQGDARPTPISSSSSSSP</sequence>
<accession>A0AAV5KF21</accession>
<organism evidence="1 2">
    <name type="scientific">Rubroshorea leprosula</name>
    <dbReference type="NCBI Taxonomy" id="152421"/>
    <lineage>
        <taxon>Eukaryota</taxon>
        <taxon>Viridiplantae</taxon>
        <taxon>Streptophyta</taxon>
        <taxon>Embryophyta</taxon>
        <taxon>Tracheophyta</taxon>
        <taxon>Spermatophyta</taxon>
        <taxon>Magnoliopsida</taxon>
        <taxon>eudicotyledons</taxon>
        <taxon>Gunneridae</taxon>
        <taxon>Pentapetalae</taxon>
        <taxon>rosids</taxon>
        <taxon>malvids</taxon>
        <taxon>Malvales</taxon>
        <taxon>Dipterocarpaceae</taxon>
        <taxon>Rubroshorea</taxon>
    </lineage>
</organism>
<name>A0AAV5KF21_9ROSI</name>
<proteinExistence type="predicted"/>
<reference evidence="1 2" key="1">
    <citation type="journal article" date="2021" name="Commun. Biol.">
        <title>The genome of Shorea leprosula (Dipterocarpaceae) highlights the ecological relevance of drought in aseasonal tropical rainforests.</title>
        <authorList>
            <person name="Ng K.K.S."/>
            <person name="Kobayashi M.J."/>
            <person name="Fawcett J.A."/>
            <person name="Hatakeyama M."/>
            <person name="Paape T."/>
            <person name="Ng C.H."/>
            <person name="Ang C.C."/>
            <person name="Tnah L.H."/>
            <person name="Lee C.T."/>
            <person name="Nishiyama T."/>
            <person name="Sese J."/>
            <person name="O'Brien M.J."/>
            <person name="Copetti D."/>
            <person name="Mohd Noor M.I."/>
            <person name="Ong R.C."/>
            <person name="Putra M."/>
            <person name="Sireger I.Z."/>
            <person name="Indrioko S."/>
            <person name="Kosugi Y."/>
            <person name="Izuno A."/>
            <person name="Isagi Y."/>
            <person name="Lee S.L."/>
            <person name="Shimizu K.K."/>
        </authorList>
    </citation>
    <scope>NUCLEOTIDE SEQUENCE [LARGE SCALE GENOMIC DNA]</scope>
    <source>
        <strain evidence="1">214</strain>
    </source>
</reference>